<keyword evidence="8" id="KW-0675">Receptor</keyword>
<comment type="similarity">
    <text evidence="7">Belongs to the TonB-dependent receptor family.</text>
</comment>
<evidence type="ECO:0000256" key="5">
    <source>
        <dbReference type="ARBA" id="ARBA00023136"/>
    </source>
</evidence>
<gene>
    <name evidence="8" type="ORF">E0702_18020</name>
</gene>
<keyword evidence="3 7" id="KW-1134">Transmembrane beta strand</keyword>
<feature type="non-terminal residue" evidence="8">
    <location>
        <position position="83"/>
    </location>
</feature>
<evidence type="ECO:0000256" key="6">
    <source>
        <dbReference type="ARBA" id="ARBA00023237"/>
    </source>
</evidence>
<keyword evidence="4 7" id="KW-0812">Transmembrane</keyword>
<sequence length="83" mass="9304">FGILNNRISGSLDWYRRTSDQLLLNNPISVTTGFSGALVNLGEVKNEGWELELRTKNIASEKFNWNSTLIATTNKNTLVDFAD</sequence>
<evidence type="ECO:0000256" key="2">
    <source>
        <dbReference type="ARBA" id="ARBA00022448"/>
    </source>
</evidence>
<comment type="caution">
    <text evidence="8">The sequence shown here is derived from an EMBL/GenBank/DDBJ whole genome shotgun (WGS) entry which is preliminary data.</text>
</comment>
<protein>
    <submittedName>
        <fullName evidence="8">TonB-dependent receptor</fullName>
    </submittedName>
</protein>
<evidence type="ECO:0000256" key="4">
    <source>
        <dbReference type="ARBA" id="ARBA00022692"/>
    </source>
</evidence>
<evidence type="ECO:0000313" key="8">
    <source>
        <dbReference type="EMBL" id="TDA78282.1"/>
    </source>
</evidence>
<proteinExistence type="inferred from homology"/>
<keyword evidence="9" id="KW-1185">Reference proteome</keyword>
<dbReference type="Proteomes" id="UP000294823">
    <property type="component" value="Unassembled WGS sequence"/>
</dbReference>
<dbReference type="InterPro" id="IPR039426">
    <property type="entry name" value="TonB-dep_rcpt-like"/>
</dbReference>
<keyword evidence="5 7" id="KW-0472">Membrane</keyword>
<dbReference type="SUPFAM" id="SSF56935">
    <property type="entry name" value="Porins"/>
    <property type="match status" value="1"/>
</dbReference>
<evidence type="ECO:0000256" key="7">
    <source>
        <dbReference type="PROSITE-ProRule" id="PRU01360"/>
    </source>
</evidence>
<dbReference type="InterPro" id="IPR036942">
    <property type="entry name" value="Beta-barrel_TonB_sf"/>
</dbReference>
<feature type="non-terminal residue" evidence="8">
    <location>
        <position position="1"/>
    </location>
</feature>
<organism evidence="8 9">
    <name type="scientific">Halomonas marinisediminis</name>
    <dbReference type="NCBI Taxonomy" id="2546095"/>
    <lineage>
        <taxon>Bacteria</taxon>
        <taxon>Pseudomonadati</taxon>
        <taxon>Pseudomonadota</taxon>
        <taxon>Gammaproteobacteria</taxon>
        <taxon>Oceanospirillales</taxon>
        <taxon>Halomonadaceae</taxon>
        <taxon>Halomonas</taxon>
    </lineage>
</organism>
<reference evidence="8 9" key="1">
    <citation type="submission" date="2019-03" db="EMBL/GenBank/DDBJ databases">
        <title>Halomonas marinisediminis sp. nov., a moderately halophilic bacterium isolated from the Bohai Gulf.</title>
        <authorList>
            <person name="Ji X."/>
        </authorList>
    </citation>
    <scope>NUCLEOTIDE SEQUENCE [LARGE SCALE GENOMIC DNA]</scope>
    <source>
        <strain evidence="8 9">204</strain>
    </source>
</reference>
<comment type="subcellular location">
    <subcellularLocation>
        <location evidence="1 7">Cell outer membrane</location>
        <topology evidence="1 7">Multi-pass membrane protein</topology>
    </subcellularLocation>
</comment>
<name>A0ABY2D2B4_9GAMM</name>
<evidence type="ECO:0000313" key="9">
    <source>
        <dbReference type="Proteomes" id="UP000294823"/>
    </source>
</evidence>
<dbReference type="PROSITE" id="PS52016">
    <property type="entry name" value="TONB_DEPENDENT_REC_3"/>
    <property type="match status" value="1"/>
</dbReference>
<keyword evidence="2 7" id="KW-0813">Transport</keyword>
<dbReference type="EMBL" id="SLTR01000618">
    <property type="protein sequence ID" value="TDA78282.1"/>
    <property type="molecule type" value="Genomic_DNA"/>
</dbReference>
<dbReference type="Gene3D" id="2.40.170.20">
    <property type="entry name" value="TonB-dependent receptor, beta-barrel domain"/>
    <property type="match status" value="1"/>
</dbReference>
<keyword evidence="6 7" id="KW-0998">Cell outer membrane</keyword>
<accession>A0ABY2D2B4</accession>
<evidence type="ECO:0000256" key="3">
    <source>
        <dbReference type="ARBA" id="ARBA00022452"/>
    </source>
</evidence>
<evidence type="ECO:0000256" key="1">
    <source>
        <dbReference type="ARBA" id="ARBA00004571"/>
    </source>
</evidence>